<dbReference type="InterPro" id="IPR004477">
    <property type="entry name" value="ComEC_N"/>
</dbReference>
<dbReference type="PANTHER" id="PTHR30619">
    <property type="entry name" value="DNA INTERNALIZATION/COMPETENCE PROTEIN COMEC/REC2"/>
    <property type="match status" value="1"/>
</dbReference>
<feature type="transmembrane region" description="Helical" evidence="6">
    <location>
        <begin position="355"/>
        <end position="375"/>
    </location>
</feature>
<feature type="transmembrane region" description="Helical" evidence="6">
    <location>
        <begin position="387"/>
        <end position="410"/>
    </location>
</feature>
<evidence type="ECO:0008006" key="10">
    <source>
        <dbReference type="Google" id="ProtNLM"/>
    </source>
</evidence>
<organism evidence="9">
    <name type="scientific">termite gut metagenome</name>
    <dbReference type="NCBI Taxonomy" id="433724"/>
    <lineage>
        <taxon>unclassified sequences</taxon>
        <taxon>metagenomes</taxon>
        <taxon>organismal metagenomes</taxon>
    </lineage>
</organism>
<evidence type="ECO:0000256" key="6">
    <source>
        <dbReference type="SAM" id="Phobius"/>
    </source>
</evidence>
<gene>
    <name evidence="9" type="ORF">EZS27_017026</name>
</gene>
<feature type="transmembrane region" description="Helical" evidence="6">
    <location>
        <begin position="257"/>
        <end position="276"/>
    </location>
</feature>
<evidence type="ECO:0000313" key="9">
    <source>
        <dbReference type="EMBL" id="KAA6334688.1"/>
    </source>
</evidence>
<dbReference type="EMBL" id="SNRY01000971">
    <property type="protein sequence ID" value="KAA6334688.1"/>
    <property type="molecule type" value="Genomic_DNA"/>
</dbReference>
<evidence type="ECO:0000259" key="8">
    <source>
        <dbReference type="Pfam" id="PF13567"/>
    </source>
</evidence>
<evidence type="ECO:0000259" key="7">
    <source>
        <dbReference type="Pfam" id="PF03772"/>
    </source>
</evidence>
<evidence type="ECO:0000256" key="1">
    <source>
        <dbReference type="ARBA" id="ARBA00004651"/>
    </source>
</evidence>
<feature type="transmembrane region" description="Helical" evidence="6">
    <location>
        <begin position="331"/>
        <end position="348"/>
    </location>
</feature>
<protein>
    <recommendedName>
        <fullName evidence="10">ComEC/Rec2-related protein domain-containing protein</fullName>
    </recommendedName>
</protein>
<evidence type="ECO:0000256" key="3">
    <source>
        <dbReference type="ARBA" id="ARBA00022692"/>
    </source>
</evidence>
<dbReference type="Pfam" id="PF13567">
    <property type="entry name" value="DUF4131"/>
    <property type="match status" value="1"/>
</dbReference>
<dbReference type="NCBIfam" id="TIGR00360">
    <property type="entry name" value="ComEC_N-term"/>
    <property type="match status" value="1"/>
</dbReference>
<sequence>MHRYPFLRLLIPFIIGIIIGDYLFFRSQHVWLQSFTLLFICSALLLPALYFLKKYSLRWLFGISVYICFFSAGVSLTSWKLQQTSYTFPPSESVYRAVITNKPEVKERTVLCRTRLLESRYLSSVAFPRKNILLYLPKDSTSISLQNGNEILFSTLLSPPRNNYNLGTFDYARYLTRKTISGIGFVKKNNWTIICHNPHRSLCQMASKCREQILTLYTELGFQGDEFAVLSALTVGYKEELSEEIRESYSVSGASHVLALSGLHIGLLYGFFLFFLKRIPSSTIGVRIFRIGVILTTLWGFAFVTGLSPSVVRSVLMFSLFAFSEFKTGEYISMNILAAAALLMLVYNPCWIFDVGFQLSFCAVAAILLIHFRLYRMWEVNNRIIRYFWGIVTVSLAAQIGVTPIILLYFSRFSMYFLLTNLFVIALVTAIMYAAITMLIVSSFPVISHFTTTIVEKLIKTLNFTVRRIEQLPFASIDNVQIHPLEALSFYLIIMLFFCYLQFRKAKYLTGILICVLIINSFWVLRMFIFF</sequence>
<feature type="domain" description="DUF4131" evidence="8">
    <location>
        <begin position="35"/>
        <end position="191"/>
    </location>
</feature>
<keyword evidence="3 6" id="KW-0812">Transmembrane</keyword>
<keyword evidence="4 6" id="KW-1133">Transmembrane helix</keyword>
<dbReference type="InterPro" id="IPR052159">
    <property type="entry name" value="Competence_DNA_uptake"/>
</dbReference>
<feature type="transmembrane region" description="Helical" evidence="6">
    <location>
        <begin position="482"/>
        <end position="501"/>
    </location>
</feature>
<feature type="transmembrane region" description="Helical" evidence="6">
    <location>
        <begin position="422"/>
        <end position="447"/>
    </location>
</feature>
<keyword evidence="2" id="KW-1003">Cell membrane</keyword>
<evidence type="ECO:0000256" key="5">
    <source>
        <dbReference type="ARBA" id="ARBA00023136"/>
    </source>
</evidence>
<dbReference type="AlphaFoldDB" id="A0A5J4RLZ7"/>
<feature type="transmembrane region" description="Helical" evidence="6">
    <location>
        <begin position="7"/>
        <end position="25"/>
    </location>
</feature>
<comment type="caution">
    <text evidence="9">The sequence shown here is derived from an EMBL/GenBank/DDBJ whole genome shotgun (WGS) entry which is preliminary data.</text>
</comment>
<dbReference type="GO" id="GO:0005886">
    <property type="term" value="C:plasma membrane"/>
    <property type="evidence" value="ECO:0007669"/>
    <property type="project" value="UniProtKB-SubCell"/>
</dbReference>
<feature type="transmembrane region" description="Helical" evidence="6">
    <location>
        <begin position="288"/>
        <end position="311"/>
    </location>
</feature>
<evidence type="ECO:0000256" key="2">
    <source>
        <dbReference type="ARBA" id="ARBA00022475"/>
    </source>
</evidence>
<feature type="transmembrane region" description="Helical" evidence="6">
    <location>
        <begin position="508"/>
        <end position="529"/>
    </location>
</feature>
<comment type="subcellular location">
    <subcellularLocation>
        <location evidence="1">Cell membrane</location>
        <topology evidence="1">Multi-pass membrane protein</topology>
    </subcellularLocation>
</comment>
<name>A0A5J4RLZ7_9ZZZZ</name>
<evidence type="ECO:0000256" key="4">
    <source>
        <dbReference type="ARBA" id="ARBA00022989"/>
    </source>
</evidence>
<dbReference type="Pfam" id="PF03772">
    <property type="entry name" value="Competence"/>
    <property type="match status" value="1"/>
</dbReference>
<accession>A0A5J4RLZ7</accession>
<feature type="transmembrane region" description="Helical" evidence="6">
    <location>
        <begin position="59"/>
        <end position="79"/>
    </location>
</feature>
<keyword evidence="5 6" id="KW-0472">Membrane</keyword>
<feature type="transmembrane region" description="Helical" evidence="6">
    <location>
        <begin position="31"/>
        <end position="52"/>
    </location>
</feature>
<dbReference type="PANTHER" id="PTHR30619:SF1">
    <property type="entry name" value="RECOMBINATION PROTEIN 2"/>
    <property type="match status" value="1"/>
</dbReference>
<feature type="domain" description="ComEC/Rec2-related protein" evidence="7">
    <location>
        <begin position="233"/>
        <end position="503"/>
    </location>
</feature>
<reference evidence="9" key="1">
    <citation type="submission" date="2019-03" db="EMBL/GenBank/DDBJ databases">
        <title>Single cell metagenomics reveals metabolic interactions within the superorganism composed of flagellate Streblomastix strix and complex community of Bacteroidetes bacteria on its surface.</title>
        <authorList>
            <person name="Treitli S.C."/>
            <person name="Kolisko M."/>
            <person name="Husnik F."/>
            <person name="Keeling P."/>
            <person name="Hampl V."/>
        </authorList>
    </citation>
    <scope>NUCLEOTIDE SEQUENCE</scope>
    <source>
        <strain evidence="9">STM</strain>
    </source>
</reference>
<proteinExistence type="predicted"/>
<dbReference type="InterPro" id="IPR025405">
    <property type="entry name" value="DUF4131"/>
</dbReference>